<dbReference type="Proteomes" id="UP000184388">
    <property type="component" value="Unassembled WGS sequence"/>
</dbReference>
<reference evidence="2" key="1">
    <citation type="submission" date="2016-11" db="EMBL/GenBank/DDBJ databases">
        <authorList>
            <person name="Jaros S."/>
            <person name="Januszkiewicz K."/>
            <person name="Wedrychowicz H."/>
        </authorList>
    </citation>
    <scope>NUCLEOTIDE SEQUENCE [LARGE SCALE GENOMIC DNA]</scope>
    <source>
        <strain evidence="2">CGMCC 4.3555</strain>
    </source>
</reference>
<dbReference type="AlphaFoldDB" id="A0A9X8N986"/>
<evidence type="ECO:0000313" key="2">
    <source>
        <dbReference type="Proteomes" id="UP000184388"/>
    </source>
</evidence>
<protein>
    <submittedName>
        <fullName evidence="1">Uncharacterized protein</fullName>
    </submittedName>
</protein>
<sequence>MPALTGLLSDAEDVHEGDVLVVDGVVRSDPGGRQAAGVVVNVVSLSSSLCRVCLGDGEAGGGLVHDALLVGERGDEGLQGDVVD</sequence>
<evidence type="ECO:0000313" key="1">
    <source>
        <dbReference type="EMBL" id="SHN32372.1"/>
    </source>
</evidence>
<name>A0A9X8N986_9ACTN</name>
<accession>A0A9X8N986</accession>
<gene>
    <name evidence="1" type="ORF">SAMN05216268_13612</name>
</gene>
<comment type="caution">
    <text evidence="1">The sequence shown here is derived from an EMBL/GenBank/DDBJ whole genome shotgun (WGS) entry which is preliminary data.</text>
</comment>
<organism evidence="1 2">
    <name type="scientific">Streptomyces yunnanensis</name>
    <dbReference type="NCBI Taxonomy" id="156453"/>
    <lineage>
        <taxon>Bacteria</taxon>
        <taxon>Bacillati</taxon>
        <taxon>Actinomycetota</taxon>
        <taxon>Actinomycetes</taxon>
        <taxon>Kitasatosporales</taxon>
        <taxon>Streptomycetaceae</taxon>
        <taxon>Streptomyces</taxon>
    </lineage>
</organism>
<proteinExistence type="predicted"/>
<dbReference type="EMBL" id="FRBK01000036">
    <property type="protein sequence ID" value="SHN32372.1"/>
    <property type="molecule type" value="Genomic_DNA"/>
</dbReference>